<reference evidence="2 3" key="1">
    <citation type="submission" date="2020-02" db="EMBL/GenBank/DDBJ databases">
        <authorList>
            <person name="Ma Q."/>
            <person name="Huang Y."/>
            <person name="Song X."/>
            <person name="Pei D."/>
        </authorList>
    </citation>
    <scope>NUCLEOTIDE SEQUENCE [LARGE SCALE GENOMIC DNA]</scope>
    <source>
        <strain evidence="2">Sxm20200214</strain>
        <tissue evidence="2">Leaf</tissue>
    </source>
</reference>
<name>A0A8X7RN66_BRACI</name>
<gene>
    <name evidence="2" type="ORF">Bca52824_037631</name>
</gene>
<protein>
    <submittedName>
        <fullName evidence="2">Uncharacterized protein</fullName>
    </submittedName>
</protein>
<keyword evidence="3" id="KW-1185">Reference proteome</keyword>
<evidence type="ECO:0000313" key="3">
    <source>
        <dbReference type="Proteomes" id="UP000886595"/>
    </source>
</evidence>
<organism evidence="2 3">
    <name type="scientific">Brassica carinata</name>
    <name type="common">Ethiopian mustard</name>
    <name type="synonym">Abyssinian cabbage</name>
    <dbReference type="NCBI Taxonomy" id="52824"/>
    <lineage>
        <taxon>Eukaryota</taxon>
        <taxon>Viridiplantae</taxon>
        <taxon>Streptophyta</taxon>
        <taxon>Embryophyta</taxon>
        <taxon>Tracheophyta</taxon>
        <taxon>Spermatophyta</taxon>
        <taxon>Magnoliopsida</taxon>
        <taxon>eudicotyledons</taxon>
        <taxon>Gunneridae</taxon>
        <taxon>Pentapetalae</taxon>
        <taxon>rosids</taxon>
        <taxon>malvids</taxon>
        <taxon>Brassicales</taxon>
        <taxon>Brassicaceae</taxon>
        <taxon>Brassiceae</taxon>
        <taxon>Brassica</taxon>
    </lineage>
</organism>
<accession>A0A8X7RN66</accession>
<dbReference type="OrthoDB" id="10455103at2759"/>
<proteinExistence type="predicted"/>
<sequence length="246" mass="27475">MGLLVGEGPLSLSGWIYWNRKWLSSMAIYGSLSVALLHGDGALCRCLSAIRTDEIHRKSSSTEREIFFFFASVAVFAQPAKQSYHQTTSMEVLKCVIVNHRGSHSRIHHTEEDSGCGECSTGSQTERQEDSLNSKTSGKLFGLFVKIKMFDACDRGTSQTHPQMASRKPIVCGLSARGIMPPLQPEVTDEDVADNTPTEVEVVEISDEEEDNMVELSCEGYRRNMGYLIRVEESEGDIEPEFRRML</sequence>
<evidence type="ECO:0000256" key="1">
    <source>
        <dbReference type="SAM" id="MobiDB-lite"/>
    </source>
</evidence>
<comment type="caution">
    <text evidence="2">The sequence shown here is derived from an EMBL/GenBank/DDBJ whole genome shotgun (WGS) entry which is preliminary data.</text>
</comment>
<dbReference type="AlphaFoldDB" id="A0A8X7RN66"/>
<evidence type="ECO:0000313" key="2">
    <source>
        <dbReference type="EMBL" id="KAG2290962.1"/>
    </source>
</evidence>
<dbReference type="Proteomes" id="UP000886595">
    <property type="component" value="Unassembled WGS sequence"/>
</dbReference>
<feature type="region of interest" description="Disordered" evidence="1">
    <location>
        <begin position="107"/>
        <end position="134"/>
    </location>
</feature>
<dbReference type="EMBL" id="JAAMPC010000009">
    <property type="protein sequence ID" value="KAG2290962.1"/>
    <property type="molecule type" value="Genomic_DNA"/>
</dbReference>